<evidence type="ECO:0000313" key="2">
    <source>
        <dbReference type="Proteomes" id="UP001433508"/>
    </source>
</evidence>
<gene>
    <name evidence="1" type="ORF">V1525DRAFT_359840</name>
</gene>
<comment type="caution">
    <text evidence="1">The sequence shown here is derived from an EMBL/GenBank/DDBJ whole genome shotgun (WGS) entry which is preliminary data.</text>
</comment>
<dbReference type="EMBL" id="MU971364">
    <property type="protein sequence ID" value="KAK9237817.1"/>
    <property type="molecule type" value="Genomic_DNA"/>
</dbReference>
<evidence type="ECO:0000313" key="1">
    <source>
        <dbReference type="EMBL" id="KAK9237817.1"/>
    </source>
</evidence>
<accession>A0ACC3T414</accession>
<name>A0ACC3T414_LIPKO</name>
<sequence length="396" mass="43560">MAALKVFNSEKLRLCIRSVRCGVTGPGYMIGIRRDFSGKAKAIVFETNGKPLDVLKLHTFPLPKITDDTVLVKFLASPINPADINQVEGVYPTKPPFLSDAISSSTPLAIGGNEGAVEILEVGNSVTQFKAGDRAIMRHTLFGTWRTHAIAKVSDLTRVPYTSSEVTAVQAATASVNPTTAYKMLKDFVDVKEGDWFIQNAANSGVGRAAIQFGHLWGLKSINVVRDREDIDDLKRDLESLGATKVVTEDEIKDKGFRNTIKEWIDGRQIKLGLNCTGGESTTNLARQLSPGGHLVTYGGMARKPVTVPVSLFIFKDIHLHGYWLTRWADAHPEEKEQIVNEIFGLSSAGKLKDVPVDEVVWTDNMSDQDRLDAFKRGVERYINGSGGRKQVLVHK</sequence>
<proteinExistence type="predicted"/>
<dbReference type="Proteomes" id="UP001433508">
    <property type="component" value="Unassembled WGS sequence"/>
</dbReference>
<reference evidence="2" key="1">
    <citation type="journal article" date="2024" name="Front. Bioeng. Biotechnol.">
        <title>Genome-scale model development and genomic sequencing of the oleaginous clade Lipomyces.</title>
        <authorList>
            <person name="Czajka J.J."/>
            <person name="Han Y."/>
            <person name="Kim J."/>
            <person name="Mondo S.J."/>
            <person name="Hofstad B.A."/>
            <person name="Robles A."/>
            <person name="Haridas S."/>
            <person name="Riley R."/>
            <person name="LaButti K."/>
            <person name="Pangilinan J."/>
            <person name="Andreopoulos W."/>
            <person name="Lipzen A."/>
            <person name="Yan J."/>
            <person name="Wang M."/>
            <person name="Ng V."/>
            <person name="Grigoriev I.V."/>
            <person name="Spatafora J.W."/>
            <person name="Magnuson J.K."/>
            <person name="Baker S.E."/>
            <person name="Pomraning K.R."/>
        </authorList>
    </citation>
    <scope>NUCLEOTIDE SEQUENCE [LARGE SCALE GENOMIC DNA]</scope>
    <source>
        <strain evidence="2">CBS 7786</strain>
    </source>
</reference>
<protein>
    <submittedName>
        <fullName evidence="1">Uncharacterized protein</fullName>
    </submittedName>
</protein>
<keyword evidence="2" id="KW-1185">Reference proteome</keyword>
<organism evidence="1 2">
    <name type="scientific">Lipomyces kononenkoae</name>
    <name type="common">Yeast</name>
    <dbReference type="NCBI Taxonomy" id="34357"/>
    <lineage>
        <taxon>Eukaryota</taxon>
        <taxon>Fungi</taxon>
        <taxon>Dikarya</taxon>
        <taxon>Ascomycota</taxon>
        <taxon>Saccharomycotina</taxon>
        <taxon>Lipomycetes</taxon>
        <taxon>Lipomycetales</taxon>
        <taxon>Lipomycetaceae</taxon>
        <taxon>Lipomyces</taxon>
    </lineage>
</organism>